<dbReference type="AlphaFoldDB" id="A0A0J1BKB7"/>
<keyword evidence="2" id="KW-1185">Reference proteome</keyword>
<name>A0A0J1BKB7_RHOIS</name>
<proteinExistence type="predicted"/>
<dbReference type="EMBL" id="LECT01000007">
    <property type="protein sequence ID" value="KLU06952.1"/>
    <property type="molecule type" value="Genomic_DNA"/>
</dbReference>
<gene>
    <name evidence="1" type="ORF">RISK_000753</name>
</gene>
<dbReference type="Proteomes" id="UP000036367">
    <property type="component" value="Unassembled WGS sequence"/>
</dbReference>
<accession>A0A0J1BKB7</accession>
<comment type="caution">
    <text evidence="1">The sequence shown here is derived from an EMBL/GenBank/DDBJ whole genome shotgun (WGS) entry which is preliminary data.</text>
</comment>
<dbReference type="PATRIC" id="fig|595434.4.peg.731"/>
<organism evidence="1 2">
    <name type="scientific">Rhodopirellula islandica</name>
    <dbReference type="NCBI Taxonomy" id="595434"/>
    <lineage>
        <taxon>Bacteria</taxon>
        <taxon>Pseudomonadati</taxon>
        <taxon>Planctomycetota</taxon>
        <taxon>Planctomycetia</taxon>
        <taxon>Pirellulales</taxon>
        <taxon>Pirellulaceae</taxon>
        <taxon>Rhodopirellula</taxon>
    </lineage>
</organism>
<evidence type="ECO:0000313" key="1">
    <source>
        <dbReference type="EMBL" id="KLU06952.1"/>
    </source>
</evidence>
<sequence length="270" mass="29712">MAGRGLRYTLGILFCRVIPASIFRYRCMEIVRLDDVSKKDVPKNQGANQRSEEAPYRVRLAESSDELAKIERVTLFDRCSYQQSAGSGIASDSDEPSLSAYGLARDTVSGSKVGATEPAQSWSEIVGGVWIATDRFIESDLHLQIDLAKHQRWLFAARLSPEVRGRGAYSTLLHEVLAAESPTGSGAASQVTARDEVTAVWAAINPTNHRSVRAHARFRIATAGRIHLIRIGSLAVGWRGRSSAGFQLSINRSWTIRGTEFPILMRVTKV</sequence>
<evidence type="ECO:0000313" key="2">
    <source>
        <dbReference type="Proteomes" id="UP000036367"/>
    </source>
</evidence>
<dbReference type="RefSeq" id="WP_083434750.1">
    <property type="nucleotide sequence ID" value="NZ_LECT01000007.1"/>
</dbReference>
<dbReference type="OrthoDB" id="280622at2"/>
<reference evidence="1" key="1">
    <citation type="submission" date="2015-05" db="EMBL/GenBank/DDBJ databases">
        <title>Permanent draft genome of Rhodopirellula islandicus K833.</title>
        <authorList>
            <person name="Kizina J."/>
            <person name="Richter M."/>
            <person name="Glockner F.O."/>
            <person name="Harder J."/>
        </authorList>
    </citation>
    <scope>NUCLEOTIDE SEQUENCE [LARGE SCALE GENOMIC DNA]</scope>
    <source>
        <strain evidence="1">K833</strain>
    </source>
</reference>
<dbReference type="STRING" id="595434.RISK_000753"/>
<protein>
    <submittedName>
        <fullName evidence="1">Uncharacterized protein</fullName>
    </submittedName>
</protein>